<dbReference type="InterPro" id="IPR026881">
    <property type="entry name" value="WYL_dom"/>
</dbReference>
<dbReference type="InterPro" id="IPR051534">
    <property type="entry name" value="CBASS_pafABC_assoc_protein"/>
</dbReference>
<accession>A0A9X4KTK8</accession>
<name>A0A9X4KTK8_9BACL</name>
<dbReference type="Pfam" id="PF25583">
    <property type="entry name" value="WCX"/>
    <property type="match status" value="1"/>
</dbReference>
<keyword evidence="4" id="KW-1185">Reference proteome</keyword>
<dbReference type="RefSeq" id="WP_277532456.1">
    <property type="nucleotide sequence ID" value="NZ_JAPDIA010000003.1"/>
</dbReference>
<dbReference type="AlphaFoldDB" id="A0A9X4KTK8"/>
<dbReference type="Proteomes" id="UP001153404">
    <property type="component" value="Unassembled WGS sequence"/>
</dbReference>
<evidence type="ECO:0000313" key="3">
    <source>
        <dbReference type="EMBL" id="MDG0810560.1"/>
    </source>
</evidence>
<protein>
    <submittedName>
        <fullName evidence="3">WYL domain-containing protein</fullName>
    </submittedName>
</protein>
<gene>
    <name evidence="3" type="ORF">OMP40_15225</name>
</gene>
<dbReference type="PANTHER" id="PTHR34580:SF1">
    <property type="entry name" value="PROTEIN PAFC"/>
    <property type="match status" value="1"/>
</dbReference>
<feature type="domain" description="WCX" evidence="2">
    <location>
        <begin position="139"/>
        <end position="213"/>
    </location>
</feature>
<dbReference type="InterPro" id="IPR057727">
    <property type="entry name" value="WCX_dom"/>
</dbReference>
<evidence type="ECO:0000313" key="4">
    <source>
        <dbReference type="Proteomes" id="UP001153404"/>
    </source>
</evidence>
<dbReference type="Pfam" id="PF13280">
    <property type="entry name" value="WYL"/>
    <property type="match status" value="1"/>
</dbReference>
<dbReference type="PROSITE" id="PS52050">
    <property type="entry name" value="WYL"/>
    <property type="match status" value="1"/>
</dbReference>
<evidence type="ECO:0000259" key="2">
    <source>
        <dbReference type="Pfam" id="PF25583"/>
    </source>
</evidence>
<evidence type="ECO:0000259" key="1">
    <source>
        <dbReference type="Pfam" id="PF13280"/>
    </source>
</evidence>
<feature type="domain" description="WYL" evidence="1">
    <location>
        <begin position="47"/>
        <end position="114"/>
    </location>
</feature>
<dbReference type="EMBL" id="JAPDIA010000003">
    <property type="protein sequence ID" value="MDG0810560.1"/>
    <property type="molecule type" value="Genomic_DNA"/>
</dbReference>
<organism evidence="3 4">
    <name type="scientific">Cohnella rhizosphaerae</name>
    <dbReference type="NCBI Taxonomy" id="1457232"/>
    <lineage>
        <taxon>Bacteria</taxon>
        <taxon>Bacillati</taxon>
        <taxon>Bacillota</taxon>
        <taxon>Bacilli</taxon>
        <taxon>Bacillales</taxon>
        <taxon>Paenibacillaceae</taxon>
        <taxon>Cohnella</taxon>
    </lineage>
</organism>
<comment type="caution">
    <text evidence="3">The sequence shown here is derived from an EMBL/GenBank/DDBJ whole genome shotgun (WGS) entry which is preliminary data.</text>
</comment>
<dbReference type="PANTHER" id="PTHR34580">
    <property type="match status" value="1"/>
</dbReference>
<proteinExistence type="predicted"/>
<sequence length="219" mass="25105">MFGHKELAYVLEKLNAIHREDGSGIAADGKFAVDLSLNQGNESLRGLLGLIETAMNASRYLAFQYADRAGRLSARQVEPYQVVFKESSWYLQGYCVERADYRIFKLARMSGLRVLEGQFATRDFKPLPMDGGEWMSREEVAVKIRVHRSVVDRVIERFGESHVLEMGEETCLAAYPIVNDSFGYDKLLAFGDKCEVLEPPEVRLGFREYVRRIMDKYRN</sequence>
<reference evidence="3" key="1">
    <citation type="submission" date="2022-10" db="EMBL/GenBank/DDBJ databases">
        <title>Comparative genomic analysis of Cohnella hashimotonis sp. nov., isolated from the International Space Station.</title>
        <authorList>
            <person name="Simpson A."/>
            <person name="Venkateswaran K."/>
        </authorList>
    </citation>
    <scope>NUCLEOTIDE SEQUENCE</scope>
    <source>
        <strain evidence="3">DSM 28161</strain>
    </source>
</reference>